<sequence>FLKEFYRQVIKIENYVKFENILMGWVQDYLSNYNKKDPIIILKLMEEHEENENWFSSLIGFFYEYGILNNDDNNNNNDIIIDKNKSLKLYLLSINNYKNDENKKLTSLYQLLNIIISKYLLSHYYYKDIILNKRNLITKESKHLEYLL</sequence>
<evidence type="ECO:0000313" key="2">
    <source>
        <dbReference type="Proteomes" id="UP000234323"/>
    </source>
</evidence>
<evidence type="ECO:0000313" key="1">
    <source>
        <dbReference type="EMBL" id="PKY57477.1"/>
    </source>
</evidence>
<protein>
    <submittedName>
        <fullName evidence="1">Uncharacterized protein</fullName>
    </submittedName>
</protein>
<comment type="caution">
    <text evidence="1">The sequence shown here is derived from an EMBL/GenBank/DDBJ whole genome shotgun (WGS) entry which is preliminary data.</text>
</comment>
<reference evidence="1 2" key="1">
    <citation type="submission" date="2015-10" db="EMBL/GenBank/DDBJ databases">
        <title>Genome analyses suggest a sexual origin of heterokaryosis in a supposedly ancient asexual fungus.</title>
        <authorList>
            <person name="Ropars J."/>
            <person name="Sedzielewska K."/>
            <person name="Noel J."/>
            <person name="Charron P."/>
            <person name="Farinelli L."/>
            <person name="Marton T."/>
            <person name="Kruger M."/>
            <person name="Pelin A."/>
            <person name="Brachmann A."/>
            <person name="Corradi N."/>
        </authorList>
    </citation>
    <scope>NUCLEOTIDE SEQUENCE [LARGE SCALE GENOMIC DNA]</scope>
    <source>
        <strain evidence="1 2">A4</strain>
    </source>
</reference>
<proteinExistence type="predicted"/>
<gene>
    <name evidence="1" type="ORF">RhiirA4_411703</name>
</gene>
<keyword evidence="2" id="KW-1185">Reference proteome</keyword>
<dbReference type="AlphaFoldDB" id="A0A2I1HF19"/>
<dbReference type="Proteomes" id="UP000234323">
    <property type="component" value="Unassembled WGS sequence"/>
</dbReference>
<dbReference type="VEuPathDB" id="FungiDB:RhiirA1_450890"/>
<dbReference type="EMBL" id="LLXI01002569">
    <property type="protein sequence ID" value="PKY57477.1"/>
    <property type="molecule type" value="Genomic_DNA"/>
</dbReference>
<feature type="non-terminal residue" evidence="1">
    <location>
        <position position="1"/>
    </location>
</feature>
<accession>A0A2I1HF19</accession>
<name>A0A2I1HF19_9GLOM</name>
<organism evidence="1 2">
    <name type="scientific">Rhizophagus irregularis</name>
    <dbReference type="NCBI Taxonomy" id="588596"/>
    <lineage>
        <taxon>Eukaryota</taxon>
        <taxon>Fungi</taxon>
        <taxon>Fungi incertae sedis</taxon>
        <taxon>Mucoromycota</taxon>
        <taxon>Glomeromycotina</taxon>
        <taxon>Glomeromycetes</taxon>
        <taxon>Glomerales</taxon>
        <taxon>Glomeraceae</taxon>
        <taxon>Rhizophagus</taxon>
    </lineage>
</organism>